<accession>M5FWM3</accession>
<feature type="region of interest" description="Disordered" evidence="1">
    <location>
        <begin position="291"/>
        <end position="310"/>
    </location>
</feature>
<dbReference type="RefSeq" id="XP_040629240.1">
    <property type="nucleotide sequence ID" value="XM_040770125.1"/>
</dbReference>
<feature type="region of interest" description="Disordered" evidence="1">
    <location>
        <begin position="1272"/>
        <end position="1317"/>
    </location>
</feature>
<feature type="region of interest" description="Disordered" evidence="1">
    <location>
        <begin position="373"/>
        <end position="418"/>
    </location>
</feature>
<evidence type="ECO:0000313" key="3">
    <source>
        <dbReference type="Proteomes" id="UP000030653"/>
    </source>
</evidence>
<dbReference type="GeneID" id="63685187"/>
<feature type="compositionally biased region" description="Polar residues" evidence="1">
    <location>
        <begin position="291"/>
        <end position="304"/>
    </location>
</feature>
<dbReference type="HOGENOM" id="CLU_239762_0_0_1"/>
<feature type="region of interest" description="Disordered" evidence="1">
    <location>
        <begin position="152"/>
        <end position="188"/>
    </location>
</feature>
<feature type="compositionally biased region" description="Polar residues" evidence="1">
    <location>
        <begin position="476"/>
        <end position="488"/>
    </location>
</feature>
<feature type="compositionally biased region" description="Low complexity" evidence="1">
    <location>
        <begin position="1391"/>
        <end position="1411"/>
    </location>
</feature>
<feature type="compositionally biased region" description="Low complexity" evidence="1">
    <location>
        <begin position="1492"/>
        <end position="1507"/>
    </location>
</feature>
<feature type="compositionally biased region" description="Basic and acidic residues" evidence="1">
    <location>
        <begin position="1426"/>
        <end position="1435"/>
    </location>
</feature>
<feature type="region of interest" description="Disordered" evidence="1">
    <location>
        <begin position="620"/>
        <end position="648"/>
    </location>
</feature>
<feature type="region of interest" description="Disordered" evidence="1">
    <location>
        <begin position="687"/>
        <end position="719"/>
    </location>
</feature>
<feature type="region of interest" description="Disordered" evidence="1">
    <location>
        <begin position="1329"/>
        <end position="1582"/>
    </location>
</feature>
<name>M5FWM3_DACPD</name>
<dbReference type="OMA" id="WTGTETD"/>
<protein>
    <submittedName>
        <fullName evidence="2">Uncharacterized protein</fullName>
    </submittedName>
</protein>
<feature type="compositionally biased region" description="Polar residues" evidence="1">
    <location>
        <begin position="506"/>
        <end position="520"/>
    </location>
</feature>
<feature type="region of interest" description="Disordered" evidence="1">
    <location>
        <begin position="316"/>
        <end position="354"/>
    </location>
</feature>
<dbReference type="EMBL" id="JH795862">
    <property type="protein sequence ID" value="EJU02346.1"/>
    <property type="molecule type" value="Genomic_DNA"/>
</dbReference>
<feature type="compositionally biased region" description="Basic residues" evidence="1">
    <location>
        <begin position="1278"/>
        <end position="1288"/>
    </location>
</feature>
<proteinExistence type="predicted"/>
<gene>
    <name evidence="2" type="ORF">DACRYDRAFT_116056</name>
</gene>
<feature type="compositionally biased region" description="Polar residues" evidence="1">
    <location>
        <begin position="165"/>
        <end position="176"/>
    </location>
</feature>
<keyword evidence="3" id="KW-1185">Reference proteome</keyword>
<feature type="region of interest" description="Disordered" evidence="1">
    <location>
        <begin position="451"/>
        <end position="520"/>
    </location>
</feature>
<feature type="compositionally biased region" description="Pro residues" evidence="1">
    <location>
        <begin position="1448"/>
        <end position="1457"/>
    </location>
</feature>
<feature type="compositionally biased region" description="Acidic residues" evidence="1">
    <location>
        <begin position="698"/>
        <end position="719"/>
    </location>
</feature>
<organism evidence="2 3">
    <name type="scientific">Dacryopinax primogenitus (strain DJM 731)</name>
    <name type="common">Brown rot fungus</name>
    <dbReference type="NCBI Taxonomy" id="1858805"/>
    <lineage>
        <taxon>Eukaryota</taxon>
        <taxon>Fungi</taxon>
        <taxon>Dikarya</taxon>
        <taxon>Basidiomycota</taxon>
        <taxon>Agaricomycotina</taxon>
        <taxon>Dacrymycetes</taxon>
        <taxon>Dacrymycetales</taxon>
        <taxon>Dacrymycetaceae</taxon>
        <taxon>Dacryopinax</taxon>
    </lineage>
</organism>
<feature type="region of interest" description="Disordered" evidence="1">
    <location>
        <begin position="1653"/>
        <end position="1738"/>
    </location>
</feature>
<sequence>MEDGLHPYGGRPAEDAWEQAYPFSTHQAAINYTAFGVNPSMLNGYHNHSSSHHHAYTHAYHHNQPTLPYTTEDVKPQPFYADSRTSPAISPFTSPTSSRSLHAHYAALTAYNEHVYAARRKDHFAAAAQAAEEEAFYKAAFHEMVCLPDDDEDEVAEGNAGLSEGASSTTVENSPKSVMDHEDETHGPPGMLTVPGGGTHQGHLEILHSEAKAALSQHDLRSTVDATTGAGTVVADEATLSDKDVDAICLVDEPTLSVQDLPTSPTTATVVTAEQSRLETAIPLPVALSAAPTSSESALTSSDDASVVPSWMVGQSTAKVDGRGDDDEQSEPSHGEDNEPQNSSIAPSVKEEPASPIVVDRSLPTVLDLLDSPLSPCVPSSSRLPKANDDHPTRDDVEADVASTSKERSATPAPSPTRSAIAYTMSVVPPEETPSPLTPLDIASVAAAQERSLTPKPSTTRAALAPTPPLPQNLPNASVTTPVSLPNSSPTPPATGNAGETRRGSTDSTRSAGQRVTAYSSEDDTELCGLSMLAEVALVHLSPTERIEQTPQVDLSNATAVVATEEDTSATLTAMETERTMIQFVPIEVAEQPWVASEDQEHSSSLAGQDDPVADIASTAPAVSDLPLNPPLFSTPISQRARPISSLPASEAAIERALAQSPQSSPLPSSQTPTRSFRAIFANIPSSSPSTARAAYFSDEESNEDVASEESETDDDTLSEDSMMHMYTMNTVARDVHGDVETPLPLEVEEQLPEPGDDLTIAPSQVVDGIPEDNSQPCLEELGSPAPEDIVTSVKESFVPSAVEDFPSASEEAYPLPVGEVDSPLSEEDFSTGVPDTEGHVHEESAVLPVPVEDADIPATPKGISASAPEEPELIPVVAELVEPTIQLDIVSDAAVEEEASLSTVEEIEESAAHLDAILVLNAEEIEPVPVVDDPAEAAVVLDAAPALTLEEFKVLHVVDEPVAHLDAISAPAVDDVEPLPVVDESVESAVLLGEIPASTVENHGPLPIVAKPDVHLDIISASAVKEVEPIRVVDEPLESAVLLDVITSSTVDESGPLPVVDEPIAHPSAFSASVIEEVKPLPLVEEPVEPAIVSDTVSASTAAESEPLSVVDEPAVHLDTDWAPPMEDAEPLLADDGSVEPSADLNTVLTWTAEEPELLPVNEERDDPTAHLDPIRAPAVEEPVPLSVVDAPVEPTVQLETNSASTAEEDAPLPVVNELVKPVQETVAVAKTAEAELEELFASPDEATVVSTHAEAPTKVTRLVLDYIQMPPVPPEHRRRPTAVKARRSTEALASSGPKAPALSSSKPLHISPSLAKAKPLHLRALKRARDSAPIETPSRPLKRLRVAPTPLAIIPSTKLASSEPASSSPSTLDSPTLHLRRGPRTTNKLLPRPSRLRLGSPRVLPSPSSAGSDSTPEVHRHRPFKDMSSETRRPQARPKNTFAPLPSRPSVPPLPFSRGGPFKDTPSIGHAYPRPTSILAHPTSHYSGPSLPASRHASSSYSQSAVKQWGRSVSSHVPHVREAERPSKLSRVPSSLSKTAPSRLTLIEPGPSKRRQSPPPPVEPPRQKRVRIEEDPNKPYVITRVDKPKTRNTLLPRPVEPAKIKQEVETIIVPSHLANGVIDLADDSSEDELGRWDDVGMSFVVSSSAKVAYSNTKSRREARHSWPAAKRSTNAYKENREERGRSSSTQEWSDEDDLNQDLRPVMRSAQARQLEPKSILKRPRRGWLHDPAAQSG</sequence>
<feature type="compositionally biased region" description="Low complexity" evidence="1">
    <location>
        <begin position="1358"/>
        <end position="1379"/>
    </location>
</feature>
<feature type="compositionally biased region" description="Basic and acidic residues" evidence="1">
    <location>
        <begin position="386"/>
        <end position="396"/>
    </location>
</feature>
<evidence type="ECO:0000256" key="1">
    <source>
        <dbReference type="SAM" id="MobiDB-lite"/>
    </source>
</evidence>
<feature type="compositionally biased region" description="Polar residues" evidence="1">
    <location>
        <begin position="1534"/>
        <end position="1544"/>
    </location>
</feature>
<reference evidence="2 3" key="1">
    <citation type="journal article" date="2012" name="Science">
        <title>The Paleozoic origin of enzymatic lignin decomposition reconstructed from 31 fungal genomes.</title>
        <authorList>
            <person name="Floudas D."/>
            <person name="Binder M."/>
            <person name="Riley R."/>
            <person name="Barry K."/>
            <person name="Blanchette R.A."/>
            <person name="Henrissat B."/>
            <person name="Martinez A.T."/>
            <person name="Otillar R."/>
            <person name="Spatafora J.W."/>
            <person name="Yadav J.S."/>
            <person name="Aerts A."/>
            <person name="Benoit I."/>
            <person name="Boyd A."/>
            <person name="Carlson A."/>
            <person name="Copeland A."/>
            <person name="Coutinho P.M."/>
            <person name="de Vries R.P."/>
            <person name="Ferreira P."/>
            <person name="Findley K."/>
            <person name="Foster B."/>
            <person name="Gaskell J."/>
            <person name="Glotzer D."/>
            <person name="Gorecki P."/>
            <person name="Heitman J."/>
            <person name="Hesse C."/>
            <person name="Hori C."/>
            <person name="Igarashi K."/>
            <person name="Jurgens J.A."/>
            <person name="Kallen N."/>
            <person name="Kersten P."/>
            <person name="Kohler A."/>
            <person name="Kuees U."/>
            <person name="Kumar T.K.A."/>
            <person name="Kuo A."/>
            <person name="LaButti K."/>
            <person name="Larrondo L.F."/>
            <person name="Lindquist E."/>
            <person name="Ling A."/>
            <person name="Lombard V."/>
            <person name="Lucas S."/>
            <person name="Lundell T."/>
            <person name="Martin R."/>
            <person name="McLaughlin D.J."/>
            <person name="Morgenstern I."/>
            <person name="Morin E."/>
            <person name="Murat C."/>
            <person name="Nagy L.G."/>
            <person name="Nolan M."/>
            <person name="Ohm R.A."/>
            <person name="Patyshakuliyeva A."/>
            <person name="Rokas A."/>
            <person name="Ruiz-Duenas F.J."/>
            <person name="Sabat G."/>
            <person name="Salamov A."/>
            <person name="Samejima M."/>
            <person name="Schmutz J."/>
            <person name="Slot J.C."/>
            <person name="St John F."/>
            <person name="Stenlid J."/>
            <person name="Sun H."/>
            <person name="Sun S."/>
            <person name="Syed K."/>
            <person name="Tsang A."/>
            <person name="Wiebenga A."/>
            <person name="Young D."/>
            <person name="Pisabarro A."/>
            <person name="Eastwood D.C."/>
            <person name="Martin F."/>
            <person name="Cullen D."/>
            <person name="Grigoriev I.V."/>
            <person name="Hibbett D.S."/>
        </authorList>
    </citation>
    <scope>NUCLEOTIDE SEQUENCE [LARGE SCALE GENOMIC DNA]</scope>
    <source>
        <strain evidence="2 3">DJM-731 SS1</strain>
    </source>
</reference>
<evidence type="ECO:0000313" key="2">
    <source>
        <dbReference type="EMBL" id="EJU02346.1"/>
    </source>
</evidence>
<dbReference type="Proteomes" id="UP000030653">
    <property type="component" value="Unassembled WGS sequence"/>
</dbReference>
<dbReference type="OrthoDB" id="10662621at2759"/>